<dbReference type="CDD" id="cd03249">
    <property type="entry name" value="ABC_MTABC3_MDL1_MDL2"/>
    <property type="match status" value="2"/>
</dbReference>
<comment type="similarity">
    <text evidence="2">Belongs to the ABC transporter superfamily. ABCB family. Multidrug resistance exporter (TC 3.A.1.201) subfamily.</text>
</comment>
<dbReference type="GO" id="GO:0010328">
    <property type="term" value="F:auxin influx transmembrane transporter activity"/>
    <property type="evidence" value="ECO:0007669"/>
    <property type="project" value="UniProtKB-ARBA"/>
</dbReference>
<keyword evidence="3" id="KW-0813">Transport</keyword>
<dbReference type="GO" id="GO:0016887">
    <property type="term" value="F:ATP hydrolysis activity"/>
    <property type="evidence" value="ECO:0007669"/>
    <property type="project" value="InterPro"/>
</dbReference>
<feature type="domain" description="ABC transmembrane type-1" evidence="14">
    <location>
        <begin position="55"/>
        <end position="341"/>
    </location>
</feature>
<dbReference type="FunFam" id="1.20.1560.10:FF:000044">
    <property type="entry name" value="ABC transporter B family member 9"/>
    <property type="match status" value="1"/>
</dbReference>
<keyword evidence="8 12" id="KW-1133">Transmembrane helix</keyword>
<keyword evidence="5" id="KW-0677">Repeat</keyword>
<dbReference type="GO" id="GO:0005524">
    <property type="term" value="F:ATP binding"/>
    <property type="evidence" value="ECO:0007669"/>
    <property type="project" value="UniProtKB-KW"/>
</dbReference>
<dbReference type="Pfam" id="PF00005">
    <property type="entry name" value="ABC_tran"/>
    <property type="match status" value="2"/>
</dbReference>
<dbReference type="PROSITE" id="PS00211">
    <property type="entry name" value="ABC_TRANSPORTER_1"/>
    <property type="match status" value="2"/>
</dbReference>
<dbReference type="SUPFAM" id="SSF90123">
    <property type="entry name" value="ABC transporter transmembrane region"/>
    <property type="match status" value="2"/>
</dbReference>
<feature type="transmembrane region" description="Helical" evidence="12">
    <location>
        <begin position="935"/>
        <end position="960"/>
    </location>
</feature>
<comment type="subcellular location">
    <subcellularLocation>
        <location evidence="1">Cell membrane</location>
        <topology evidence="1">Multi-pass membrane protein</topology>
    </subcellularLocation>
</comment>
<dbReference type="ExpressionAtlas" id="G7JSS8">
    <property type="expression patterns" value="differential"/>
</dbReference>
<keyword evidence="18" id="KW-1185">Reference proteome</keyword>
<feature type="transmembrane region" description="Helical" evidence="12">
    <location>
        <begin position="972"/>
        <end position="994"/>
    </location>
</feature>
<dbReference type="PANTHER" id="PTHR43394:SF16">
    <property type="entry name" value="ABC TRANSPORTER B FAMILY MEMBER 4-LIKE ISOFORM X1"/>
    <property type="match status" value="1"/>
</dbReference>
<dbReference type="PANTHER" id="PTHR43394">
    <property type="entry name" value="ATP-DEPENDENT PERMEASE MDL1, MITOCHONDRIAL"/>
    <property type="match status" value="1"/>
</dbReference>
<evidence type="ECO:0000256" key="4">
    <source>
        <dbReference type="ARBA" id="ARBA00022692"/>
    </source>
</evidence>
<dbReference type="OMA" id="AKVIMSF"/>
<feature type="domain" description="ABC transmembrane type-1" evidence="14">
    <location>
        <begin position="713"/>
        <end position="999"/>
    </location>
</feature>
<dbReference type="InterPro" id="IPR017871">
    <property type="entry name" value="ABC_transporter-like_CS"/>
</dbReference>
<proteinExistence type="inferred from homology"/>
<evidence type="ECO:0000259" key="13">
    <source>
        <dbReference type="PROSITE" id="PS50893"/>
    </source>
</evidence>
<evidence type="ECO:0000313" key="17">
    <source>
        <dbReference type="EnsemblPlants" id="AES89626"/>
    </source>
</evidence>
<feature type="compositionally biased region" description="Basic and acidic residues" evidence="11">
    <location>
        <begin position="18"/>
        <end position="29"/>
    </location>
</feature>
<dbReference type="SMART" id="SM00382">
    <property type="entry name" value="AAA"/>
    <property type="match status" value="2"/>
</dbReference>
<evidence type="ECO:0000313" key="18">
    <source>
        <dbReference type="Proteomes" id="UP000002051"/>
    </source>
</evidence>
<dbReference type="Gramene" id="rna24223">
    <property type="protein sequence ID" value="RHN61733.1"/>
    <property type="gene ID" value="gene24223"/>
</dbReference>
<keyword evidence="9 12" id="KW-0472">Membrane</keyword>
<dbReference type="FunFam" id="1.20.1560.10:FF:000025">
    <property type="entry name" value="ABC transporter B family member 9"/>
    <property type="match status" value="1"/>
</dbReference>
<dbReference type="GO" id="GO:0010329">
    <property type="term" value="F:auxin efflux transmembrane transporter activity"/>
    <property type="evidence" value="ECO:0007669"/>
    <property type="project" value="UniProtKB-ARBA"/>
</dbReference>
<dbReference type="GO" id="GO:0140359">
    <property type="term" value="F:ABC-type transporter activity"/>
    <property type="evidence" value="ECO:0007669"/>
    <property type="project" value="InterPro"/>
</dbReference>
<feature type="domain" description="ABC transporter" evidence="13">
    <location>
        <begin position="376"/>
        <end position="612"/>
    </location>
</feature>
<dbReference type="PROSITE" id="PS50929">
    <property type="entry name" value="ABC_TM1F"/>
    <property type="match status" value="2"/>
</dbReference>
<dbReference type="KEGG" id="mtr:11443681"/>
<feature type="transmembrane region" description="Helical" evidence="12">
    <location>
        <begin position="854"/>
        <end position="873"/>
    </location>
</feature>
<gene>
    <name evidence="17" type="primary">11443681</name>
    <name evidence="15" type="ordered locus">MTR_4g077930</name>
    <name evidence="16" type="ORF">MtrunA17_Chr4g0039821</name>
</gene>
<feature type="transmembrane region" description="Helical" evidence="12">
    <location>
        <begin position="174"/>
        <end position="190"/>
    </location>
</feature>
<evidence type="ECO:0000313" key="19">
    <source>
        <dbReference type="Proteomes" id="UP000265566"/>
    </source>
</evidence>
<evidence type="ECO:0000256" key="9">
    <source>
        <dbReference type="ARBA" id="ARBA00023136"/>
    </source>
</evidence>
<dbReference type="InterPro" id="IPR003593">
    <property type="entry name" value="AAA+_ATPase"/>
</dbReference>
<evidence type="ECO:0000256" key="10">
    <source>
        <dbReference type="ARBA" id="ARBA00023180"/>
    </source>
</evidence>
<evidence type="ECO:0000313" key="15">
    <source>
        <dbReference type="EMBL" id="AES89626.1"/>
    </source>
</evidence>
<evidence type="ECO:0000256" key="11">
    <source>
        <dbReference type="SAM" id="MobiDB-lite"/>
    </source>
</evidence>
<evidence type="ECO:0000256" key="5">
    <source>
        <dbReference type="ARBA" id="ARBA00022737"/>
    </source>
</evidence>
<feature type="transmembrane region" description="Helical" evidence="12">
    <location>
        <begin position="709"/>
        <end position="733"/>
    </location>
</feature>
<evidence type="ECO:0000256" key="1">
    <source>
        <dbReference type="ARBA" id="ARBA00004651"/>
    </source>
</evidence>
<dbReference type="EMBL" id="CM001220">
    <property type="protein sequence ID" value="AES89626.1"/>
    <property type="molecule type" value="Genomic_DNA"/>
</dbReference>
<dbReference type="CDD" id="cd18577">
    <property type="entry name" value="ABC_6TM_Pgp_ABCB1_D1_like"/>
    <property type="match status" value="1"/>
</dbReference>
<sequence>MATGLEGDIASLQPVEDEDRKQDSEKSKDKDEITNTVSLYKLFSFADPLDCLLMLMGTVGAIGNGISLPLMVLIFGTMINAFGESTTSKVVDEVSKVSLKFVYLAAGSFVASCLQVTCWMITGERQSARIRGLYLKTILRQDVSFFDKETNTGEVVGRMAGDTVLIKDAMGEKVGQFIQFVATFIGGFVIAFTKGWLLTVVMLFSIPLLVLSAAVTSKVIAKASSTGQAAYSESASLVEQTIGSIRTVASFTGEKQATTKYNHSLIKVYNTTVQEALASGVGFATIFFVFISSYSLAVWFGGKLIIEKGYTGGDVMTVLFAILTGSMCLGQTSPSLSAFAAGQAAAFKMFETIKRKPEIDAYETTGRKLDDIRGDIELIEVCFSYPTRPDELIFDGFSLSLQSGTTAALVGQSGSGKSTVISLIERFYDPTNGEVLIDGISLKEFNLKWIRQKIGLVSQEPVLFTCSIKKNISYGKDGATVEEIRAAAELANAAKFIDKLPQGLDTMVGEHGIQLSGGQKQRVAIARAILKDPRILLLDEATSALDAESERIVQEALERIMINRTTIVVAHRLSTIRNVDTIAVIRQGKIVERGSHVELTKDANGAYSQLIRLQEMKGSEQNVANDSNKSNSIMLSEKRSSEISLSSRFIRQVSSGNSGRHSFSASCGAPTTDGFLETADGGPQASLSTVSSPPEVPLYRLAYFNKPEISVLLMGTIAAVLNGAIMPTFGLLISKMISIFYKPADELRHDSKVWAMVFVAVGVASLLVIPCRYYFFGIAGGKLIQRIRKMCFEKVVYMEVNWFDEVEHSSGALGARLSTDAALVRALVGDALGLLAENIATSITGLVIAFEASWQLAFIVLALAPLLGLDGYVQVKFLKGFSADAKKLYEEASQVANDAVGCIRTVSSFCAEEKVMELYEQKCEGPIKKGIRRGIISGLGFGLSCFLLYAVYACCFYAGARLVEDGKSTFSDVFLVIFALGMAASGVSQLGTLVPDLINAKSATASIFAILDQKSQIDSSDESGMTLEEVKGEIEFNHVSFKYPTRPDVQIFKDLCLNIHSGKTVALVGESGSGKSTVMSLLQRFYDPNLGHITLDGKEIQRLQLKWLRQQMGLVSQEPVLFNDTVRANIAYGKGGDATEAEIVAAAELANAHQFISSLQKGYDTIVGERGIQLSGGQKQRVAIARALVKNPKILLLDEATSALDAESEKVVQDALDCVMVDRTTIIVAHRLSTIKGADLIAVVKNGVISEKGKHEALLHKGGDYASLAALHTSASTS</sequence>
<organism evidence="15 18">
    <name type="scientific">Medicago truncatula</name>
    <name type="common">Barrel medic</name>
    <name type="synonym">Medicago tribuloides</name>
    <dbReference type="NCBI Taxonomy" id="3880"/>
    <lineage>
        <taxon>Eukaryota</taxon>
        <taxon>Viridiplantae</taxon>
        <taxon>Streptophyta</taxon>
        <taxon>Embryophyta</taxon>
        <taxon>Tracheophyta</taxon>
        <taxon>Spermatophyta</taxon>
        <taxon>Magnoliopsida</taxon>
        <taxon>eudicotyledons</taxon>
        <taxon>Gunneridae</taxon>
        <taxon>Pentapetalae</taxon>
        <taxon>rosids</taxon>
        <taxon>fabids</taxon>
        <taxon>Fabales</taxon>
        <taxon>Fabaceae</taxon>
        <taxon>Papilionoideae</taxon>
        <taxon>50 kb inversion clade</taxon>
        <taxon>NPAAA clade</taxon>
        <taxon>Hologalegina</taxon>
        <taxon>IRL clade</taxon>
        <taxon>Trifolieae</taxon>
        <taxon>Medicago</taxon>
    </lineage>
</organism>
<feature type="transmembrane region" description="Helical" evidence="12">
    <location>
        <begin position="320"/>
        <end position="347"/>
    </location>
</feature>
<dbReference type="GO" id="GO:0016020">
    <property type="term" value="C:membrane"/>
    <property type="evidence" value="ECO:0000318"/>
    <property type="project" value="GO_Central"/>
</dbReference>
<dbReference type="Proteomes" id="UP000265566">
    <property type="component" value="Chromosome 4"/>
</dbReference>
<dbReference type="InterPro" id="IPR011527">
    <property type="entry name" value="ABC1_TM_dom"/>
</dbReference>
<evidence type="ECO:0000256" key="12">
    <source>
        <dbReference type="SAM" id="Phobius"/>
    </source>
</evidence>
<dbReference type="eggNOG" id="KOG0055">
    <property type="taxonomic scope" value="Eukaryota"/>
</dbReference>
<dbReference type="Gene3D" id="1.20.1560.10">
    <property type="entry name" value="ABC transporter type 1, transmembrane domain"/>
    <property type="match status" value="1"/>
</dbReference>
<dbReference type="EMBL" id="PSQE01000004">
    <property type="protein sequence ID" value="RHN61733.1"/>
    <property type="molecule type" value="Genomic_DNA"/>
</dbReference>
<keyword evidence="10" id="KW-0325">Glycoprotein</keyword>
<feature type="domain" description="ABC transporter" evidence="13">
    <location>
        <begin position="1034"/>
        <end position="1271"/>
    </location>
</feature>
<dbReference type="InterPro" id="IPR036640">
    <property type="entry name" value="ABC1_TM_sf"/>
</dbReference>
<keyword evidence="7" id="KW-0067">ATP-binding</keyword>
<evidence type="ECO:0000256" key="8">
    <source>
        <dbReference type="ARBA" id="ARBA00022989"/>
    </source>
</evidence>
<dbReference type="Pfam" id="PF00664">
    <property type="entry name" value="ABC_membrane"/>
    <property type="match status" value="2"/>
</dbReference>
<evidence type="ECO:0000256" key="6">
    <source>
        <dbReference type="ARBA" id="ARBA00022741"/>
    </source>
</evidence>
<accession>G7JSS8</accession>
<reference evidence="17" key="3">
    <citation type="submission" date="2015-04" db="UniProtKB">
        <authorList>
            <consortium name="EnsemblPlants"/>
        </authorList>
    </citation>
    <scope>IDENTIFICATION</scope>
    <source>
        <strain evidence="17">cv. Jemalong A17</strain>
    </source>
</reference>
<keyword evidence="4 12" id="KW-0812">Transmembrane</keyword>
<dbReference type="AlphaFoldDB" id="G7JSS8"/>
<dbReference type="EC" id="3.6.3.44" evidence="16"/>
<evidence type="ECO:0000259" key="14">
    <source>
        <dbReference type="PROSITE" id="PS50929"/>
    </source>
</evidence>
<feature type="transmembrane region" description="Helical" evidence="12">
    <location>
        <begin position="276"/>
        <end position="300"/>
    </location>
</feature>
<dbReference type="InterPro" id="IPR039421">
    <property type="entry name" value="Type_1_exporter"/>
</dbReference>
<dbReference type="PROSITE" id="PS50893">
    <property type="entry name" value="ABC_TRANSPORTER_2"/>
    <property type="match status" value="2"/>
</dbReference>
<dbReference type="FunFam" id="1.20.1560.10:FF:000009">
    <property type="entry name" value="ABC transporter B family member 1"/>
    <property type="match status" value="1"/>
</dbReference>
<dbReference type="CDD" id="cd18578">
    <property type="entry name" value="ABC_6TM_Pgp_ABCB1_D2_like"/>
    <property type="match status" value="1"/>
</dbReference>
<feature type="transmembrane region" description="Helical" evidence="12">
    <location>
        <begin position="101"/>
        <end position="121"/>
    </location>
</feature>
<feature type="transmembrane region" description="Helical" evidence="12">
    <location>
        <begin position="753"/>
        <end position="776"/>
    </location>
</feature>
<evidence type="ECO:0000256" key="2">
    <source>
        <dbReference type="ARBA" id="ARBA00007577"/>
    </source>
</evidence>
<dbReference type="Gene3D" id="3.40.50.300">
    <property type="entry name" value="P-loop containing nucleotide triphosphate hydrolases"/>
    <property type="match status" value="2"/>
</dbReference>
<reference evidence="15 18" key="1">
    <citation type="journal article" date="2011" name="Nature">
        <title>The Medicago genome provides insight into the evolution of rhizobial symbioses.</title>
        <authorList>
            <person name="Young N.D."/>
            <person name="Debelle F."/>
            <person name="Oldroyd G.E."/>
            <person name="Geurts R."/>
            <person name="Cannon S.B."/>
            <person name="Udvardi M.K."/>
            <person name="Benedito V.A."/>
            <person name="Mayer K.F."/>
            <person name="Gouzy J."/>
            <person name="Schoof H."/>
            <person name="Van de Peer Y."/>
            <person name="Proost S."/>
            <person name="Cook D.R."/>
            <person name="Meyers B.C."/>
            <person name="Spannagl M."/>
            <person name="Cheung F."/>
            <person name="De Mita S."/>
            <person name="Krishnakumar V."/>
            <person name="Gundlach H."/>
            <person name="Zhou S."/>
            <person name="Mudge J."/>
            <person name="Bharti A.K."/>
            <person name="Murray J.D."/>
            <person name="Naoumkina M.A."/>
            <person name="Rosen B."/>
            <person name="Silverstein K.A."/>
            <person name="Tang H."/>
            <person name="Rombauts S."/>
            <person name="Zhao P.X."/>
            <person name="Zhou P."/>
            <person name="Barbe V."/>
            <person name="Bardou P."/>
            <person name="Bechner M."/>
            <person name="Bellec A."/>
            <person name="Berger A."/>
            <person name="Berges H."/>
            <person name="Bidwell S."/>
            <person name="Bisseling T."/>
            <person name="Choisne N."/>
            <person name="Couloux A."/>
            <person name="Denny R."/>
            <person name="Deshpande S."/>
            <person name="Dai X."/>
            <person name="Doyle J.J."/>
            <person name="Dudez A.M."/>
            <person name="Farmer A.D."/>
            <person name="Fouteau S."/>
            <person name="Franken C."/>
            <person name="Gibelin C."/>
            <person name="Gish J."/>
            <person name="Goldstein S."/>
            <person name="Gonzalez A.J."/>
            <person name="Green P.J."/>
            <person name="Hallab A."/>
            <person name="Hartog M."/>
            <person name="Hua A."/>
            <person name="Humphray S.J."/>
            <person name="Jeong D.H."/>
            <person name="Jing Y."/>
            <person name="Jocker A."/>
            <person name="Kenton S.M."/>
            <person name="Kim D.J."/>
            <person name="Klee K."/>
            <person name="Lai H."/>
            <person name="Lang C."/>
            <person name="Lin S."/>
            <person name="Macmil S.L."/>
            <person name="Magdelenat G."/>
            <person name="Matthews L."/>
            <person name="McCorrison J."/>
            <person name="Monaghan E.L."/>
            <person name="Mun J.H."/>
            <person name="Najar F.Z."/>
            <person name="Nicholson C."/>
            <person name="Noirot C."/>
            <person name="O'Bleness M."/>
            <person name="Paule C.R."/>
            <person name="Poulain J."/>
            <person name="Prion F."/>
            <person name="Qin B."/>
            <person name="Qu C."/>
            <person name="Retzel E.F."/>
            <person name="Riddle C."/>
            <person name="Sallet E."/>
            <person name="Samain S."/>
            <person name="Samson N."/>
            <person name="Sanders I."/>
            <person name="Saurat O."/>
            <person name="Scarpelli C."/>
            <person name="Schiex T."/>
            <person name="Segurens B."/>
            <person name="Severin A.J."/>
            <person name="Sherrier D.J."/>
            <person name="Shi R."/>
            <person name="Sims S."/>
            <person name="Singer S.R."/>
            <person name="Sinharoy S."/>
            <person name="Sterck L."/>
            <person name="Viollet A."/>
            <person name="Wang B.B."/>
            <person name="Wang K."/>
            <person name="Wang M."/>
            <person name="Wang X."/>
            <person name="Warfsmann J."/>
            <person name="Weissenbach J."/>
            <person name="White D.D."/>
            <person name="White J.D."/>
            <person name="Wiley G.B."/>
            <person name="Wincker P."/>
            <person name="Xing Y."/>
            <person name="Yang L."/>
            <person name="Yao Z."/>
            <person name="Ying F."/>
            <person name="Zhai J."/>
            <person name="Zhou L."/>
            <person name="Zuber A."/>
            <person name="Denarie J."/>
            <person name="Dixon R.A."/>
            <person name="May G.D."/>
            <person name="Schwartz D.C."/>
            <person name="Rogers J."/>
            <person name="Quetier F."/>
            <person name="Town C.D."/>
            <person name="Roe B.A."/>
        </authorList>
    </citation>
    <scope>NUCLEOTIDE SEQUENCE [LARGE SCALE GENOMIC DNA]</scope>
    <source>
        <strain evidence="15">A17</strain>
        <strain evidence="17 18">cv. Jemalong A17</strain>
    </source>
</reference>
<name>G7JSS8_MEDTR</name>
<protein>
    <submittedName>
        <fullName evidence="15">ABC transporter B family protein</fullName>
    </submittedName>
    <submittedName>
        <fullName evidence="16">Putative xenobiotic-transporting ATPase</fullName>
        <ecNumber evidence="16">3.6.3.44</ecNumber>
    </submittedName>
</protein>
<feature type="transmembrane region" description="Helical" evidence="12">
    <location>
        <begin position="51"/>
        <end position="81"/>
    </location>
</feature>
<dbReference type="OrthoDB" id="6500128at2759"/>
<feature type="transmembrane region" description="Helical" evidence="12">
    <location>
        <begin position="196"/>
        <end position="215"/>
    </location>
</feature>
<dbReference type="GO" id="GO:0005886">
    <property type="term" value="C:plasma membrane"/>
    <property type="evidence" value="ECO:0007669"/>
    <property type="project" value="UniProtKB-SubCell"/>
</dbReference>
<dbReference type="GO" id="GO:0042626">
    <property type="term" value="F:ATPase-coupled transmembrane transporter activity"/>
    <property type="evidence" value="ECO:0000318"/>
    <property type="project" value="GO_Central"/>
</dbReference>
<dbReference type="InterPro" id="IPR027417">
    <property type="entry name" value="P-loop_NTPase"/>
</dbReference>
<evidence type="ECO:0000313" key="16">
    <source>
        <dbReference type="EMBL" id="RHN61733.1"/>
    </source>
</evidence>
<feature type="region of interest" description="Disordered" evidence="11">
    <location>
        <begin position="1"/>
        <end position="29"/>
    </location>
</feature>
<dbReference type="EnsemblPlants" id="AES89626">
    <property type="protein sequence ID" value="AES89626"/>
    <property type="gene ID" value="MTR_4g077930"/>
</dbReference>
<reference evidence="15 18" key="2">
    <citation type="journal article" date="2014" name="BMC Genomics">
        <title>An improved genome release (version Mt4.0) for the model legume Medicago truncatula.</title>
        <authorList>
            <person name="Tang H."/>
            <person name="Krishnakumar V."/>
            <person name="Bidwell S."/>
            <person name="Rosen B."/>
            <person name="Chan A."/>
            <person name="Zhou S."/>
            <person name="Gentzbittel L."/>
            <person name="Childs K.L."/>
            <person name="Yandell M."/>
            <person name="Gundlach H."/>
            <person name="Mayer K.F."/>
            <person name="Schwartz D.C."/>
            <person name="Town C.D."/>
        </authorList>
    </citation>
    <scope>GENOME REANNOTATION</scope>
    <source>
        <strain evidence="17 18">cv. Jemalong A17</strain>
    </source>
</reference>
<dbReference type="InterPro" id="IPR003439">
    <property type="entry name" value="ABC_transporter-like_ATP-bd"/>
</dbReference>
<dbReference type="FunFam" id="3.40.50.300:FF:000066">
    <property type="entry name" value="ABC transporter B family member 1"/>
    <property type="match status" value="2"/>
</dbReference>
<dbReference type="PaxDb" id="3880-AES89626"/>
<dbReference type="SUPFAM" id="SSF52540">
    <property type="entry name" value="P-loop containing nucleoside triphosphate hydrolases"/>
    <property type="match status" value="2"/>
</dbReference>
<evidence type="ECO:0000256" key="3">
    <source>
        <dbReference type="ARBA" id="ARBA00022448"/>
    </source>
</evidence>
<keyword evidence="6" id="KW-0547">Nucleotide-binding</keyword>
<dbReference type="Proteomes" id="UP000002051">
    <property type="component" value="Chromosome 4"/>
</dbReference>
<keyword evidence="16" id="KW-0378">Hydrolase</keyword>
<reference evidence="19" key="4">
    <citation type="journal article" date="2018" name="Nat. Plants">
        <title>Whole-genome landscape of Medicago truncatula symbiotic genes.</title>
        <authorList>
            <person name="Pecrix Y."/>
            <person name="Staton S.E."/>
            <person name="Sallet E."/>
            <person name="Lelandais-Briere C."/>
            <person name="Moreau S."/>
            <person name="Carrere S."/>
            <person name="Blein T."/>
            <person name="Jardinaud M.F."/>
            <person name="Latrasse D."/>
            <person name="Zouine M."/>
            <person name="Zahm M."/>
            <person name="Kreplak J."/>
            <person name="Mayjonade B."/>
            <person name="Satge C."/>
            <person name="Perez M."/>
            <person name="Cauet S."/>
            <person name="Marande W."/>
            <person name="Chantry-Darmon C."/>
            <person name="Lopez-Roques C."/>
            <person name="Bouchez O."/>
            <person name="Berard A."/>
            <person name="Debelle F."/>
            <person name="Munos S."/>
            <person name="Bendahmane A."/>
            <person name="Berges H."/>
            <person name="Niebel A."/>
            <person name="Buitink J."/>
            <person name="Frugier F."/>
            <person name="Benhamed M."/>
            <person name="Crespi M."/>
            <person name="Gouzy J."/>
            <person name="Gamas P."/>
        </authorList>
    </citation>
    <scope>NUCLEOTIDE SEQUENCE [LARGE SCALE GENOMIC DNA]</scope>
    <source>
        <strain evidence="19">cv. Jemalong A17</strain>
    </source>
</reference>
<evidence type="ECO:0000256" key="7">
    <source>
        <dbReference type="ARBA" id="ARBA00022840"/>
    </source>
</evidence>
<dbReference type="GO" id="GO:0055085">
    <property type="term" value="P:transmembrane transport"/>
    <property type="evidence" value="ECO:0000318"/>
    <property type="project" value="GO_Central"/>
</dbReference>
<dbReference type="STRING" id="3880.G7JSS8"/>
<reference evidence="16" key="5">
    <citation type="journal article" date="2018" name="Nat. Plants">
        <title>Whole-genome landscape of Medicago truncatula symbiotic genes.</title>
        <authorList>
            <person name="Pecrix Y."/>
            <person name="Gamas P."/>
            <person name="Carrere S."/>
        </authorList>
    </citation>
    <scope>NUCLEOTIDE SEQUENCE</scope>
    <source>
        <tissue evidence="16">Leaves</tissue>
    </source>
</reference>